<name>A0A2I0VYU2_9ASPA</name>
<protein>
    <submittedName>
        <fullName evidence="2">Uncharacterized protein</fullName>
    </submittedName>
</protein>
<dbReference type="Proteomes" id="UP000233837">
    <property type="component" value="Unassembled WGS sequence"/>
</dbReference>
<keyword evidence="3" id="KW-1185">Reference proteome</keyword>
<dbReference type="AlphaFoldDB" id="A0A2I0VYU2"/>
<organism evidence="2 3">
    <name type="scientific">Dendrobium catenatum</name>
    <dbReference type="NCBI Taxonomy" id="906689"/>
    <lineage>
        <taxon>Eukaryota</taxon>
        <taxon>Viridiplantae</taxon>
        <taxon>Streptophyta</taxon>
        <taxon>Embryophyta</taxon>
        <taxon>Tracheophyta</taxon>
        <taxon>Spermatophyta</taxon>
        <taxon>Magnoliopsida</taxon>
        <taxon>Liliopsida</taxon>
        <taxon>Asparagales</taxon>
        <taxon>Orchidaceae</taxon>
        <taxon>Epidendroideae</taxon>
        <taxon>Malaxideae</taxon>
        <taxon>Dendrobiinae</taxon>
        <taxon>Dendrobium</taxon>
    </lineage>
</organism>
<evidence type="ECO:0000313" key="3">
    <source>
        <dbReference type="Proteomes" id="UP000233837"/>
    </source>
</evidence>
<feature type="compositionally biased region" description="Basic and acidic residues" evidence="1">
    <location>
        <begin position="55"/>
        <end position="69"/>
    </location>
</feature>
<accession>A0A2I0VYU2</accession>
<reference evidence="2 3" key="2">
    <citation type="journal article" date="2017" name="Nature">
        <title>The Apostasia genome and the evolution of orchids.</title>
        <authorList>
            <person name="Zhang G.Q."/>
            <person name="Liu K.W."/>
            <person name="Li Z."/>
            <person name="Lohaus R."/>
            <person name="Hsiao Y.Y."/>
            <person name="Niu S.C."/>
            <person name="Wang J.Y."/>
            <person name="Lin Y.C."/>
            <person name="Xu Q."/>
            <person name="Chen L.J."/>
            <person name="Yoshida K."/>
            <person name="Fujiwara S."/>
            <person name="Wang Z.W."/>
            <person name="Zhang Y.Q."/>
            <person name="Mitsuda N."/>
            <person name="Wang M."/>
            <person name="Liu G.H."/>
            <person name="Pecoraro L."/>
            <person name="Huang H.X."/>
            <person name="Xiao X.J."/>
            <person name="Lin M."/>
            <person name="Wu X.Y."/>
            <person name="Wu W.L."/>
            <person name="Chen Y.Y."/>
            <person name="Chang S.B."/>
            <person name="Sakamoto S."/>
            <person name="Ohme-Takagi M."/>
            <person name="Yagi M."/>
            <person name="Zeng S.J."/>
            <person name="Shen C.Y."/>
            <person name="Yeh C.M."/>
            <person name="Luo Y.B."/>
            <person name="Tsai W.C."/>
            <person name="Van de Peer Y."/>
            <person name="Liu Z.J."/>
        </authorList>
    </citation>
    <scope>NUCLEOTIDE SEQUENCE [LARGE SCALE GENOMIC DNA]</scope>
    <source>
        <tissue evidence="2">The whole plant</tissue>
    </source>
</reference>
<dbReference type="EMBL" id="KZ503081">
    <property type="protein sequence ID" value="PKU68572.1"/>
    <property type="molecule type" value="Genomic_DNA"/>
</dbReference>
<proteinExistence type="predicted"/>
<evidence type="ECO:0000256" key="1">
    <source>
        <dbReference type="SAM" id="MobiDB-lite"/>
    </source>
</evidence>
<gene>
    <name evidence="2" type="ORF">MA16_Dca020840</name>
</gene>
<reference evidence="2 3" key="1">
    <citation type="journal article" date="2016" name="Sci. Rep.">
        <title>The Dendrobium catenatum Lindl. genome sequence provides insights into polysaccharide synthase, floral development and adaptive evolution.</title>
        <authorList>
            <person name="Zhang G.Q."/>
            <person name="Xu Q."/>
            <person name="Bian C."/>
            <person name="Tsai W.C."/>
            <person name="Yeh C.M."/>
            <person name="Liu K.W."/>
            <person name="Yoshida K."/>
            <person name="Zhang L.S."/>
            <person name="Chang S.B."/>
            <person name="Chen F."/>
            <person name="Shi Y."/>
            <person name="Su Y.Y."/>
            <person name="Zhang Y.Q."/>
            <person name="Chen L.J."/>
            <person name="Yin Y."/>
            <person name="Lin M."/>
            <person name="Huang H."/>
            <person name="Deng H."/>
            <person name="Wang Z.W."/>
            <person name="Zhu S.L."/>
            <person name="Zhao X."/>
            <person name="Deng C."/>
            <person name="Niu S.C."/>
            <person name="Huang J."/>
            <person name="Wang M."/>
            <person name="Liu G.H."/>
            <person name="Yang H.J."/>
            <person name="Xiao X.J."/>
            <person name="Hsiao Y.Y."/>
            <person name="Wu W.L."/>
            <person name="Chen Y.Y."/>
            <person name="Mitsuda N."/>
            <person name="Ohme-Takagi M."/>
            <person name="Luo Y.B."/>
            <person name="Van de Peer Y."/>
            <person name="Liu Z.J."/>
        </authorList>
    </citation>
    <scope>NUCLEOTIDE SEQUENCE [LARGE SCALE GENOMIC DNA]</scope>
    <source>
        <tissue evidence="2">The whole plant</tissue>
    </source>
</reference>
<sequence length="135" mass="15469">MRPRDLGEAMELAQLVEDQRHLERETGGNNSRGMYKMTTTLLISKEPTPDTLRGTSKEKTAGGRSGDNFKKLTETKLHERGRRDFVLDVMRGVHQGIFVRTELFRFLLFVMKKEMEEGVVFPPCRQGGFLGVEYC</sequence>
<evidence type="ECO:0000313" key="2">
    <source>
        <dbReference type="EMBL" id="PKU68572.1"/>
    </source>
</evidence>
<feature type="region of interest" description="Disordered" evidence="1">
    <location>
        <begin position="41"/>
        <end position="69"/>
    </location>
</feature>